<dbReference type="InterPro" id="IPR003557">
    <property type="entry name" value="Cyt_c_biogenesis_CcmC"/>
</dbReference>
<dbReference type="PANTHER" id="PTHR30071">
    <property type="entry name" value="HEME EXPORTER PROTEIN C"/>
    <property type="match status" value="1"/>
</dbReference>
<dbReference type="AlphaFoldDB" id="A0A7V7PRA6"/>
<evidence type="ECO:0000256" key="9">
    <source>
        <dbReference type="RuleBase" id="RU364092"/>
    </source>
</evidence>
<dbReference type="PANTHER" id="PTHR30071:SF1">
    <property type="entry name" value="CYTOCHROME B_B6 PROTEIN-RELATED"/>
    <property type="match status" value="1"/>
</dbReference>
<comment type="subcellular location">
    <subcellularLocation>
        <location evidence="9">Cell inner membrane</location>
    </subcellularLocation>
    <subcellularLocation>
        <location evidence="2">Membrane</location>
        <topology evidence="2">Multi-pass membrane protein</topology>
    </subcellularLocation>
</comment>
<name>A0A7V7PRA6_9HYPH</name>
<dbReference type="Pfam" id="PF01578">
    <property type="entry name" value="Cytochrom_C_asm"/>
    <property type="match status" value="1"/>
</dbReference>
<keyword evidence="5 9" id="KW-0812">Transmembrane</keyword>
<gene>
    <name evidence="9" type="primary">ccmC</name>
    <name evidence="11" type="ORF">F6X38_04655</name>
</gene>
<comment type="function">
    <text evidence="1 9">Required for the export of heme to the periplasm for the biogenesis of c-type cytochromes.</text>
</comment>
<evidence type="ECO:0000256" key="2">
    <source>
        <dbReference type="ARBA" id="ARBA00004141"/>
    </source>
</evidence>
<dbReference type="InterPro" id="IPR045062">
    <property type="entry name" value="Cyt_c_biogenesis_CcsA/CcmC"/>
</dbReference>
<dbReference type="GO" id="GO:0020037">
    <property type="term" value="F:heme binding"/>
    <property type="evidence" value="ECO:0007669"/>
    <property type="project" value="InterPro"/>
</dbReference>
<keyword evidence="12" id="KW-1185">Reference proteome</keyword>
<keyword evidence="8 9" id="KW-0472">Membrane</keyword>
<dbReference type="InterPro" id="IPR002541">
    <property type="entry name" value="Cyt_c_assembly"/>
</dbReference>
<keyword evidence="7 9" id="KW-1133">Transmembrane helix</keyword>
<feature type="transmembrane region" description="Helical" evidence="9">
    <location>
        <begin position="208"/>
        <end position="232"/>
    </location>
</feature>
<proteinExistence type="inferred from homology"/>
<evidence type="ECO:0000313" key="12">
    <source>
        <dbReference type="Proteomes" id="UP000432089"/>
    </source>
</evidence>
<comment type="caution">
    <text evidence="11">The sequence shown here is derived from an EMBL/GenBank/DDBJ whole genome shotgun (WGS) entry which is preliminary data.</text>
</comment>
<keyword evidence="6 9" id="KW-0201">Cytochrome c-type biogenesis</keyword>
<keyword evidence="9" id="KW-0813">Transport</keyword>
<evidence type="ECO:0000259" key="10">
    <source>
        <dbReference type="Pfam" id="PF01578"/>
    </source>
</evidence>
<dbReference type="GO" id="GO:0017004">
    <property type="term" value="P:cytochrome complex assembly"/>
    <property type="evidence" value="ECO:0007669"/>
    <property type="project" value="UniProtKB-KW"/>
</dbReference>
<feature type="transmembrane region" description="Helical" evidence="9">
    <location>
        <begin position="166"/>
        <end position="188"/>
    </location>
</feature>
<feature type="domain" description="Cytochrome c assembly protein" evidence="10">
    <location>
        <begin position="26"/>
        <end position="192"/>
    </location>
</feature>
<evidence type="ECO:0000256" key="1">
    <source>
        <dbReference type="ARBA" id="ARBA00002442"/>
    </source>
</evidence>
<keyword evidence="9" id="KW-0997">Cell inner membrane</keyword>
<evidence type="ECO:0000256" key="8">
    <source>
        <dbReference type="ARBA" id="ARBA00023136"/>
    </source>
</evidence>
<dbReference type="GO" id="GO:0015232">
    <property type="term" value="F:heme transmembrane transporter activity"/>
    <property type="evidence" value="ECO:0007669"/>
    <property type="project" value="InterPro"/>
</dbReference>
<evidence type="ECO:0000256" key="3">
    <source>
        <dbReference type="ARBA" id="ARBA00005840"/>
    </source>
</evidence>
<evidence type="ECO:0000256" key="6">
    <source>
        <dbReference type="ARBA" id="ARBA00022748"/>
    </source>
</evidence>
<evidence type="ECO:0000256" key="4">
    <source>
        <dbReference type="ARBA" id="ARBA00016463"/>
    </source>
</evidence>
<sequence>MTDIAAVSGRPGRWSVLANPTRFLQLSGRVQPFAYLAAAAVLAPALWLGLTAPADYQQGDTVRIMFVHVPFAWLGMLAWTMMALSGLGTLVWRHPIADVSLKSAAPLGCAFTFLAMVTGSIWGRPTWGTWWEWDARLSSVFILFLMYLGLMALARAFDDPGRSARPVAVMALTGFVMIPIIKFSVEWWNTLHQPASVMRAGGPTMPAAYLTPLLLSALGFTLLFLAMHLTAMRTEVLRRRVRALKRLQVARGTD</sequence>
<evidence type="ECO:0000256" key="7">
    <source>
        <dbReference type="ARBA" id="ARBA00022989"/>
    </source>
</evidence>
<dbReference type="Proteomes" id="UP000432089">
    <property type="component" value="Unassembled WGS sequence"/>
</dbReference>
<evidence type="ECO:0000313" key="11">
    <source>
        <dbReference type="EMBL" id="KAB0681195.1"/>
    </source>
</evidence>
<protein>
    <recommendedName>
        <fullName evidence="4 9">Heme exporter protein C</fullName>
    </recommendedName>
    <alternativeName>
        <fullName evidence="9">Cytochrome c-type biogenesis protein</fullName>
    </alternativeName>
</protein>
<feature type="transmembrane region" description="Helical" evidence="9">
    <location>
        <begin position="32"/>
        <end position="50"/>
    </location>
</feature>
<dbReference type="PRINTS" id="PR01386">
    <property type="entry name" value="CCMCBIOGNSIS"/>
</dbReference>
<evidence type="ECO:0000256" key="5">
    <source>
        <dbReference type="ARBA" id="ARBA00022692"/>
    </source>
</evidence>
<feature type="transmembrane region" description="Helical" evidence="9">
    <location>
        <begin position="70"/>
        <end position="92"/>
    </location>
</feature>
<dbReference type="RefSeq" id="WP_150968391.1">
    <property type="nucleotide sequence ID" value="NZ_VZDO01000003.1"/>
</dbReference>
<keyword evidence="9" id="KW-1003">Cell membrane</keyword>
<dbReference type="EMBL" id="VZDO01000003">
    <property type="protein sequence ID" value="KAB0681195.1"/>
    <property type="molecule type" value="Genomic_DNA"/>
</dbReference>
<organism evidence="11 12">
    <name type="scientific">Plantimonas leprariae</name>
    <dbReference type="NCBI Taxonomy" id="2615207"/>
    <lineage>
        <taxon>Bacteria</taxon>
        <taxon>Pseudomonadati</taxon>
        <taxon>Pseudomonadota</taxon>
        <taxon>Alphaproteobacteria</taxon>
        <taxon>Hyphomicrobiales</taxon>
        <taxon>Aurantimonadaceae</taxon>
        <taxon>Plantimonas</taxon>
    </lineage>
</organism>
<dbReference type="GO" id="GO:0005886">
    <property type="term" value="C:plasma membrane"/>
    <property type="evidence" value="ECO:0007669"/>
    <property type="project" value="UniProtKB-SubCell"/>
</dbReference>
<dbReference type="NCBIfam" id="TIGR01191">
    <property type="entry name" value="ccmC"/>
    <property type="match status" value="1"/>
</dbReference>
<comment type="similarity">
    <text evidence="3 9">Belongs to the CcmC/CycZ/HelC family.</text>
</comment>
<reference evidence="11 12" key="1">
    <citation type="submission" date="2019-09" db="EMBL/GenBank/DDBJ databases">
        <title>YIM 132180 draft genome.</title>
        <authorList>
            <person name="Zhang K."/>
        </authorList>
    </citation>
    <scope>NUCLEOTIDE SEQUENCE [LARGE SCALE GENOMIC DNA]</scope>
    <source>
        <strain evidence="11 12">YIM 132180</strain>
    </source>
</reference>
<accession>A0A7V7PRA6</accession>
<feature type="transmembrane region" description="Helical" evidence="9">
    <location>
        <begin position="135"/>
        <end position="154"/>
    </location>
</feature>
<feature type="transmembrane region" description="Helical" evidence="9">
    <location>
        <begin position="104"/>
        <end position="123"/>
    </location>
</feature>